<sequence length="207" mass="21594">MSGTVPAHAVSRCGAAAARRPAAFTCRASPLDKIRDALLGGGRTAEAEPADLEDEEDLGEMASLDGMDTPAGTEDAALLVGFMHDEVEHFRAVLDDMGADMVAVIPASPSMMGGTLQSALEAGPVAYQQPALGQRRAVVLSGMYTSEVLEVISGYKDAGLPPTVFAAAVPKNFESQLSDVVESCWKDQMVAQQRAALGKLGESIEEA</sequence>
<dbReference type="Proteomes" id="UP000054498">
    <property type="component" value="Unassembled WGS sequence"/>
</dbReference>
<protein>
    <submittedName>
        <fullName evidence="1">Uncharacterized protein</fullName>
    </submittedName>
</protein>
<gene>
    <name evidence="1" type="ORF">MNEG_11557</name>
</gene>
<dbReference type="AlphaFoldDB" id="A0A0D2J9G8"/>
<dbReference type="RefSeq" id="XP_013895422.1">
    <property type="nucleotide sequence ID" value="XM_014039968.1"/>
</dbReference>
<accession>A0A0D2J9G8</accession>
<reference evidence="1 2" key="1">
    <citation type="journal article" date="2013" name="BMC Genomics">
        <title>Reconstruction of the lipid metabolism for the microalga Monoraphidium neglectum from its genome sequence reveals characteristics suitable for biofuel production.</title>
        <authorList>
            <person name="Bogen C."/>
            <person name="Al-Dilaimi A."/>
            <person name="Albersmeier A."/>
            <person name="Wichmann J."/>
            <person name="Grundmann M."/>
            <person name="Rupp O."/>
            <person name="Lauersen K.J."/>
            <person name="Blifernez-Klassen O."/>
            <person name="Kalinowski J."/>
            <person name="Goesmann A."/>
            <person name="Mussgnug J.H."/>
            <person name="Kruse O."/>
        </authorList>
    </citation>
    <scope>NUCLEOTIDE SEQUENCE [LARGE SCALE GENOMIC DNA]</scope>
    <source>
        <strain evidence="1 2">SAG 48.87</strain>
    </source>
</reference>
<dbReference type="InterPro" id="IPR016621">
    <property type="entry name" value="UCP014543"/>
</dbReference>
<evidence type="ECO:0000313" key="1">
    <source>
        <dbReference type="EMBL" id="KIY96402.1"/>
    </source>
</evidence>
<dbReference type="Pfam" id="PF12646">
    <property type="entry name" value="DUF3783"/>
    <property type="match status" value="1"/>
</dbReference>
<dbReference type="PANTHER" id="PTHR35732">
    <property type="entry name" value="OS10G0545100 PROTEIN"/>
    <property type="match status" value="1"/>
</dbReference>
<keyword evidence="2" id="KW-1185">Reference proteome</keyword>
<evidence type="ECO:0000313" key="2">
    <source>
        <dbReference type="Proteomes" id="UP000054498"/>
    </source>
</evidence>
<dbReference type="OrthoDB" id="2018221at2759"/>
<dbReference type="PANTHER" id="PTHR35732:SF1">
    <property type="entry name" value="OS10G0545100 PROTEIN"/>
    <property type="match status" value="1"/>
</dbReference>
<dbReference type="GeneID" id="25728831"/>
<organism evidence="1 2">
    <name type="scientific">Monoraphidium neglectum</name>
    <dbReference type="NCBI Taxonomy" id="145388"/>
    <lineage>
        <taxon>Eukaryota</taxon>
        <taxon>Viridiplantae</taxon>
        <taxon>Chlorophyta</taxon>
        <taxon>core chlorophytes</taxon>
        <taxon>Chlorophyceae</taxon>
        <taxon>CS clade</taxon>
        <taxon>Sphaeropleales</taxon>
        <taxon>Selenastraceae</taxon>
        <taxon>Monoraphidium</taxon>
    </lineage>
</organism>
<dbReference type="KEGG" id="mng:MNEG_11557"/>
<proteinExistence type="predicted"/>
<dbReference type="EMBL" id="KK103020">
    <property type="protein sequence ID" value="KIY96402.1"/>
    <property type="molecule type" value="Genomic_DNA"/>
</dbReference>
<name>A0A0D2J9G8_9CHLO</name>